<comment type="pathway">
    <text evidence="7">Amino-acid metabolism; lysine degradation.</text>
</comment>
<dbReference type="Proteomes" id="UP000075604">
    <property type="component" value="Unassembled WGS sequence"/>
</dbReference>
<evidence type="ECO:0000256" key="2">
    <source>
        <dbReference type="ARBA" id="ARBA00009347"/>
    </source>
</evidence>
<dbReference type="Pfam" id="PF02770">
    <property type="entry name" value="Acyl-CoA_dh_M"/>
    <property type="match status" value="1"/>
</dbReference>
<feature type="domain" description="Acyl-CoA dehydrogenase/oxidase C-terminal" evidence="12">
    <location>
        <begin position="243"/>
        <end position="388"/>
    </location>
</feature>
<feature type="domain" description="Acyl-CoA dehydrogenase/oxidase N-terminal" evidence="14">
    <location>
        <begin position="20"/>
        <end position="131"/>
    </location>
</feature>
<dbReference type="InterPro" id="IPR013786">
    <property type="entry name" value="AcylCoA_DH/ox_N"/>
</dbReference>
<evidence type="ECO:0000256" key="1">
    <source>
        <dbReference type="ARBA" id="ARBA00001974"/>
    </source>
</evidence>
<name>A0A150PSF3_SORCE</name>
<dbReference type="FunFam" id="1.10.540.10:FF:000026">
    <property type="entry name" value="Acyl-CoA dehydrogenase medium chain"/>
    <property type="match status" value="1"/>
</dbReference>
<gene>
    <name evidence="15" type="ORF">BE04_22405</name>
</gene>
<comment type="catalytic activity">
    <reaction evidence="10">
        <text>glutaryl-CoA + oxidized [electron-transfer flavoprotein] + 2 H(+) = (2E)-butenoyl-CoA + reduced [electron-transfer flavoprotein] + CO2</text>
        <dbReference type="Rhea" id="RHEA:13389"/>
        <dbReference type="Rhea" id="RHEA-COMP:10685"/>
        <dbReference type="Rhea" id="RHEA-COMP:10686"/>
        <dbReference type="ChEBI" id="CHEBI:15378"/>
        <dbReference type="ChEBI" id="CHEBI:16526"/>
        <dbReference type="ChEBI" id="CHEBI:57332"/>
        <dbReference type="ChEBI" id="CHEBI:57378"/>
        <dbReference type="ChEBI" id="CHEBI:57692"/>
        <dbReference type="ChEBI" id="CHEBI:58307"/>
        <dbReference type="EC" id="1.3.8.6"/>
    </reaction>
</comment>
<comment type="similarity">
    <text evidence="2 11">Belongs to the acyl-CoA dehydrogenase family.</text>
</comment>
<evidence type="ECO:0000313" key="15">
    <source>
        <dbReference type="EMBL" id="KYF58655.1"/>
    </source>
</evidence>
<evidence type="ECO:0000313" key="16">
    <source>
        <dbReference type="Proteomes" id="UP000075604"/>
    </source>
</evidence>
<dbReference type="InterPro" id="IPR006091">
    <property type="entry name" value="Acyl-CoA_Oxase/DH_mid-dom"/>
</dbReference>
<accession>A0A150PSF3</accession>
<dbReference type="GO" id="GO:0004361">
    <property type="term" value="F:glutaryl-CoA dehydrogenase activity"/>
    <property type="evidence" value="ECO:0007669"/>
    <property type="project" value="UniProtKB-EC"/>
</dbReference>
<feature type="domain" description="Acyl-CoA oxidase/dehydrogenase middle" evidence="13">
    <location>
        <begin position="135"/>
        <end position="229"/>
    </location>
</feature>
<proteinExistence type="inferred from homology"/>
<keyword evidence="3 11" id="KW-0285">Flavoprotein</keyword>
<dbReference type="Gene3D" id="1.20.140.10">
    <property type="entry name" value="Butyryl-CoA Dehydrogenase, subunit A, domain 3"/>
    <property type="match status" value="1"/>
</dbReference>
<dbReference type="GO" id="GO:0000062">
    <property type="term" value="F:fatty-acyl-CoA binding"/>
    <property type="evidence" value="ECO:0007669"/>
    <property type="project" value="TreeGrafter"/>
</dbReference>
<evidence type="ECO:0000259" key="12">
    <source>
        <dbReference type="Pfam" id="PF00441"/>
    </source>
</evidence>
<reference evidence="15 16" key="1">
    <citation type="submission" date="2014-02" db="EMBL/GenBank/DDBJ databases">
        <title>The small core and large imbalanced accessory genome model reveals a collaborative survival strategy of Sorangium cellulosum strains in nature.</title>
        <authorList>
            <person name="Han K."/>
            <person name="Peng R."/>
            <person name="Blom J."/>
            <person name="Li Y.-Z."/>
        </authorList>
    </citation>
    <scope>NUCLEOTIDE SEQUENCE [LARGE SCALE GENOMIC DNA]</scope>
    <source>
        <strain evidence="15 16">So0157-18</strain>
    </source>
</reference>
<evidence type="ECO:0000256" key="9">
    <source>
        <dbReference type="ARBA" id="ARBA00039033"/>
    </source>
</evidence>
<dbReference type="EC" id="1.3.8.6" evidence="9"/>
<organism evidence="15 16">
    <name type="scientific">Sorangium cellulosum</name>
    <name type="common">Polyangium cellulosum</name>
    <dbReference type="NCBI Taxonomy" id="56"/>
    <lineage>
        <taxon>Bacteria</taxon>
        <taxon>Pseudomonadati</taxon>
        <taxon>Myxococcota</taxon>
        <taxon>Polyangia</taxon>
        <taxon>Polyangiales</taxon>
        <taxon>Polyangiaceae</taxon>
        <taxon>Sorangium</taxon>
    </lineage>
</organism>
<evidence type="ECO:0000256" key="7">
    <source>
        <dbReference type="ARBA" id="ARBA00037899"/>
    </source>
</evidence>
<dbReference type="PANTHER" id="PTHR42807">
    <property type="entry name" value="GLUTARYL-COA DEHYDROGENASE, MITOCHONDRIAL"/>
    <property type="match status" value="1"/>
</dbReference>
<comment type="cofactor">
    <cofactor evidence="1 11">
        <name>FAD</name>
        <dbReference type="ChEBI" id="CHEBI:57692"/>
    </cofactor>
</comment>
<sequence>MATQEPVSLDQLMAIDPLLSDEERMVRDSVRRFVRERYLPRAADLFAREEFATDLIPEIAALGLLGGSLAGYGCAGMNSVAYGLALQELEYGDSGLRSFVSVQGSLAMYPIWKYGSEEQKQRWLPRMASAELIGCFGLTEPDSGSDPSSMKTRARKDGSSYVLTGTKMWITSAPIADLCVVWAKVDDGGPESIRGFVVERGMKGLETPLIHGKMSLRASPTGEIVLNEVRVPEENMLPGAVGLRGPLGCLTQARFGIAWGALGAARACYETAVSYARERVQFGQPIASRQLIQAELVEMATEIAKGQIMALHFARLKDAGGISPVQVSLCKRNNVGWALKIARTARSVLGANGILLDYPVIRHMLNLESVYTYEGTDEVHCLILGNAITGHNAF</sequence>
<dbReference type="Pfam" id="PF02771">
    <property type="entry name" value="Acyl-CoA_dh_N"/>
    <property type="match status" value="1"/>
</dbReference>
<keyword evidence="4 11" id="KW-0274">FAD</keyword>
<comment type="caution">
    <text evidence="15">The sequence shown here is derived from an EMBL/GenBank/DDBJ whole genome shotgun (WGS) entry which is preliminary data.</text>
</comment>
<evidence type="ECO:0000256" key="10">
    <source>
        <dbReference type="ARBA" id="ARBA00049493"/>
    </source>
</evidence>
<dbReference type="GO" id="GO:0050660">
    <property type="term" value="F:flavin adenine dinucleotide binding"/>
    <property type="evidence" value="ECO:0007669"/>
    <property type="project" value="InterPro"/>
</dbReference>
<dbReference type="InterPro" id="IPR006089">
    <property type="entry name" value="Acyl-CoA_DH_CS"/>
</dbReference>
<evidence type="ECO:0000256" key="5">
    <source>
        <dbReference type="ARBA" id="ARBA00022946"/>
    </source>
</evidence>
<dbReference type="InterPro" id="IPR052033">
    <property type="entry name" value="Glutaryl-CoA_DH_mitochondrial"/>
</dbReference>
<comment type="pathway">
    <text evidence="8">Amino-acid metabolism; tryptophan metabolism.</text>
</comment>
<evidence type="ECO:0000256" key="6">
    <source>
        <dbReference type="ARBA" id="ARBA00023002"/>
    </source>
</evidence>
<dbReference type="Pfam" id="PF00441">
    <property type="entry name" value="Acyl-CoA_dh_1"/>
    <property type="match status" value="1"/>
</dbReference>
<dbReference type="PANTHER" id="PTHR42807:SF1">
    <property type="entry name" value="GLUTARYL-COA DEHYDROGENASE, MITOCHONDRIAL"/>
    <property type="match status" value="1"/>
</dbReference>
<dbReference type="InterPro" id="IPR036250">
    <property type="entry name" value="AcylCo_DH-like_C"/>
</dbReference>
<dbReference type="InterPro" id="IPR009100">
    <property type="entry name" value="AcylCoA_DH/oxidase_NM_dom_sf"/>
</dbReference>
<dbReference type="InterPro" id="IPR009075">
    <property type="entry name" value="AcylCo_DH/oxidase_C"/>
</dbReference>
<evidence type="ECO:0000256" key="11">
    <source>
        <dbReference type="RuleBase" id="RU362125"/>
    </source>
</evidence>
<dbReference type="GO" id="GO:0033539">
    <property type="term" value="P:fatty acid beta-oxidation using acyl-CoA dehydrogenase"/>
    <property type="evidence" value="ECO:0007669"/>
    <property type="project" value="TreeGrafter"/>
</dbReference>
<keyword evidence="6 11" id="KW-0560">Oxidoreductase</keyword>
<protein>
    <recommendedName>
        <fullName evidence="9">glutaryl-CoA dehydrogenase (ETF)</fullName>
        <ecNumber evidence="9">1.3.8.6</ecNumber>
    </recommendedName>
</protein>
<evidence type="ECO:0000256" key="4">
    <source>
        <dbReference type="ARBA" id="ARBA00022827"/>
    </source>
</evidence>
<evidence type="ECO:0000256" key="8">
    <source>
        <dbReference type="ARBA" id="ARBA00037927"/>
    </source>
</evidence>
<dbReference type="SUPFAM" id="SSF56645">
    <property type="entry name" value="Acyl-CoA dehydrogenase NM domain-like"/>
    <property type="match status" value="1"/>
</dbReference>
<dbReference type="SUPFAM" id="SSF47203">
    <property type="entry name" value="Acyl-CoA dehydrogenase C-terminal domain-like"/>
    <property type="match status" value="1"/>
</dbReference>
<dbReference type="InterPro" id="IPR037069">
    <property type="entry name" value="AcylCoA_DH/ox_N_sf"/>
</dbReference>
<evidence type="ECO:0000256" key="3">
    <source>
        <dbReference type="ARBA" id="ARBA00022630"/>
    </source>
</evidence>
<dbReference type="InterPro" id="IPR046373">
    <property type="entry name" value="Acyl-CoA_Oxase/DH_mid-dom_sf"/>
</dbReference>
<dbReference type="AlphaFoldDB" id="A0A150PSF3"/>
<keyword evidence="5" id="KW-0809">Transit peptide</keyword>
<dbReference type="Gene3D" id="1.10.540.10">
    <property type="entry name" value="Acyl-CoA dehydrogenase/oxidase, N-terminal domain"/>
    <property type="match status" value="1"/>
</dbReference>
<dbReference type="GO" id="GO:0046949">
    <property type="term" value="P:fatty-acyl-CoA biosynthetic process"/>
    <property type="evidence" value="ECO:0007669"/>
    <property type="project" value="TreeGrafter"/>
</dbReference>
<dbReference type="Gene3D" id="2.40.110.10">
    <property type="entry name" value="Butyryl-CoA Dehydrogenase, subunit A, domain 2"/>
    <property type="match status" value="1"/>
</dbReference>
<evidence type="ECO:0000259" key="13">
    <source>
        <dbReference type="Pfam" id="PF02770"/>
    </source>
</evidence>
<dbReference type="EMBL" id="JELX01001534">
    <property type="protein sequence ID" value="KYF58655.1"/>
    <property type="molecule type" value="Genomic_DNA"/>
</dbReference>
<evidence type="ECO:0000259" key="14">
    <source>
        <dbReference type="Pfam" id="PF02771"/>
    </source>
</evidence>
<dbReference type="PROSITE" id="PS00072">
    <property type="entry name" value="ACYL_COA_DH_1"/>
    <property type="match status" value="1"/>
</dbReference>